<dbReference type="InterPro" id="IPR019587">
    <property type="entry name" value="Polyketide_cyclase/dehydratase"/>
</dbReference>
<accession>A0ABD5PG12</accession>
<name>A0ABD5PG12_9EURY</name>
<dbReference type="Gene3D" id="3.30.530.20">
    <property type="match status" value="1"/>
</dbReference>
<gene>
    <name evidence="1" type="ORF">ACFO0N_16730</name>
</gene>
<dbReference type="CDD" id="cd07822">
    <property type="entry name" value="SRPBCC_4"/>
    <property type="match status" value="1"/>
</dbReference>
<comment type="caution">
    <text evidence="1">The sequence shown here is derived from an EMBL/GenBank/DDBJ whole genome shotgun (WGS) entry which is preliminary data.</text>
</comment>
<organism evidence="1 2">
    <name type="scientific">Halobium salinum</name>
    <dbReference type="NCBI Taxonomy" id="1364940"/>
    <lineage>
        <taxon>Archaea</taxon>
        <taxon>Methanobacteriati</taxon>
        <taxon>Methanobacteriota</taxon>
        <taxon>Stenosarchaea group</taxon>
        <taxon>Halobacteria</taxon>
        <taxon>Halobacteriales</taxon>
        <taxon>Haloferacaceae</taxon>
        <taxon>Halobium</taxon>
    </lineage>
</organism>
<dbReference type="RefSeq" id="WP_267621606.1">
    <property type="nucleotide sequence ID" value="NZ_JAODIW010000006.1"/>
</dbReference>
<sequence>MDLHTTIDIDAPPETVWRVLTAFEQYDLWNPFMSVAGRPTVGARLAVELRPPGKRPATFRPTVTVADTGRELRWVGHLGVRGLYDGEHRFVLKPLAGGRRTRLVHAERFSGVLAGLVNRWLGDATERGFRAMNEALQTRAEVLAAAESATATDAGVDSTGDGHAAA</sequence>
<dbReference type="AlphaFoldDB" id="A0ABD5PG12"/>
<dbReference type="InterPro" id="IPR023393">
    <property type="entry name" value="START-like_dom_sf"/>
</dbReference>
<dbReference type="PANTHER" id="PTHR36166:SF1">
    <property type="entry name" value="SRPBCC DOMAIN-CONTAINING PROTEIN"/>
    <property type="match status" value="1"/>
</dbReference>
<dbReference type="Proteomes" id="UP001595921">
    <property type="component" value="Unassembled WGS sequence"/>
</dbReference>
<proteinExistence type="predicted"/>
<evidence type="ECO:0000313" key="1">
    <source>
        <dbReference type="EMBL" id="MFC4359590.1"/>
    </source>
</evidence>
<dbReference type="PANTHER" id="PTHR36166">
    <property type="entry name" value="CHROMOSOME 9, WHOLE GENOME SHOTGUN SEQUENCE"/>
    <property type="match status" value="1"/>
</dbReference>
<protein>
    <submittedName>
        <fullName evidence="1">SRPBCC family protein</fullName>
    </submittedName>
</protein>
<dbReference type="Pfam" id="PF10604">
    <property type="entry name" value="Polyketide_cyc2"/>
    <property type="match status" value="1"/>
</dbReference>
<keyword evidence="2" id="KW-1185">Reference proteome</keyword>
<dbReference type="EMBL" id="JBHSDS010000008">
    <property type="protein sequence ID" value="MFC4359590.1"/>
    <property type="molecule type" value="Genomic_DNA"/>
</dbReference>
<dbReference type="SUPFAM" id="SSF55961">
    <property type="entry name" value="Bet v1-like"/>
    <property type="match status" value="1"/>
</dbReference>
<reference evidence="1 2" key="1">
    <citation type="journal article" date="2019" name="Int. J. Syst. Evol. Microbiol.">
        <title>The Global Catalogue of Microorganisms (GCM) 10K type strain sequencing project: providing services to taxonomists for standard genome sequencing and annotation.</title>
        <authorList>
            <consortium name="The Broad Institute Genomics Platform"/>
            <consortium name="The Broad Institute Genome Sequencing Center for Infectious Disease"/>
            <person name="Wu L."/>
            <person name="Ma J."/>
        </authorList>
    </citation>
    <scope>NUCLEOTIDE SEQUENCE [LARGE SCALE GENOMIC DNA]</scope>
    <source>
        <strain evidence="1 2">CGMCC 1.12553</strain>
    </source>
</reference>
<evidence type="ECO:0000313" key="2">
    <source>
        <dbReference type="Proteomes" id="UP001595921"/>
    </source>
</evidence>